<organism evidence="10 11">
    <name type="scientific">Metaclostridioides mangenotii</name>
    <dbReference type="NCBI Taxonomy" id="1540"/>
    <lineage>
        <taxon>Bacteria</taxon>
        <taxon>Bacillati</taxon>
        <taxon>Bacillota</taxon>
        <taxon>Clostridia</taxon>
        <taxon>Peptostreptococcales</taxon>
        <taxon>Peptostreptococcaceae</taxon>
        <taxon>Metaclostridioides</taxon>
    </lineage>
</organism>
<dbReference type="Gene3D" id="3.30.56.130">
    <property type="entry name" value="Transcriptional regulator CtsR, winged HTH domain"/>
    <property type="match status" value="1"/>
</dbReference>
<evidence type="ECO:0000256" key="6">
    <source>
        <dbReference type="ARBA" id="ARBA00023163"/>
    </source>
</evidence>
<keyword evidence="4 7" id="KW-0805">Transcription regulation</keyword>
<reference evidence="10 11" key="1">
    <citation type="submission" date="2021-03" db="EMBL/GenBank/DDBJ databases">
        <title>Genomic Encyclopedia of Type Strains, Phase IV (KMG-IV): sequencing the most valuable type-strain genomes for metagenomic binning, comparative biology and taxonomic classification.</title>
        <authorList>
            <person name="Goeker M."/>
        </authorList>
    </citation>
    <scope>NUCLEOTIDE SEQUENCE [LARGE SCALE GENOMIC DNA]</scope>
    <source>
        <strain evidence="10 11">DSM 1289</strain>
    </source>
</reference>
<evidence type="ECO:0000256" key="4">
    <source>
        <dbReference type="ARBA" id="ARBA00023015"/>
    </source>
</evidence>
<dbReference type="RefSeq" id="WP_027700808.1">
    <property type="nucleotide sequence ID" value="NZ_BAAACS010000016.1"/>
</dbReference>
<accession>A0ABS4EDF8</accession>
<keyword evidence="11" id="KW-1185">Reference proteome</keyword>
<evidence type="ECO:0000256" key="1">
    <source>
        <dbReference type="ARBA" id="ARBA00010189"/>
    </source>
</evidence>
<feature type="domain" description="CtsR N-terminal HTH" evidence="8">
    <location>
        <begin position="4"/>
        <end position="72"/>
    </location>
</feature>
<comment type="caution">
    <text evidence="10">The sequence shown here is derived from an EMBL/GenBank/DDBJ whole genome shotgun (WGS) entry which is preliminary data.</text>
</comment>
<dbReference type="Gene3D" id="1.10.1200.150">
    <property type="entry name" value="Transcriptional regulator CtsR, C-terminal domain"/>
    <property type="match status" value="1"/>
</dbReference>
<gene>
    <name evidence="10" type="ORF">J2Z43_002384</name>
</gene>
<dbReference type="EMBL" id="JAGGJX010000006">
    <property type="protein sequence ID" value="MBP1855982.1"/>
    <property type="molecule type" value="Genomic_DNA"/>
</dbReference>
<dbReference type="InterPro" id="IPR008463">
    <property type="entry name" value="CtsR"/>
</dbReference>
<evidence type="ECO:0000256" key="7">
    <source>
        <dbReference type="PIRNR" id="PIRNR010607"/>
    </source>
</evidence>
<keyword evidence="3 7" id="KW-0678">Repressor</keyword>
<protein>
    <recommendedName>
        <fullName evidence="2 7">Transcriptional regulator CtsR</fullName>
    </recommendedName>
</protein>
<dbReference type="PIRSF" id="PIRSF010607">
    <property type="entry name" value="Txn_repr_CtsR"/>
    <property type="match status" value="1"/>
</dbReference>
<dbReference type="InterPro" id="IPR041902">
    <property type="entry name" value="CtsR_N_sf"/>
</dbReference>
<evidence type="ECO:0000256" key="2">
    <source>
        <dbReference type="ARBA" id="ARBA00014129"/>
    </source>
</evidence>
<comment type="similarity">
    <text evidence="1 7">Belongs to the CtsR family.</text>
</comment>
<evidence type="ECO:0000256" key="5">
    <source>
        <dbReference type="ARBA" id="ARBA00023125"/>
    </source>
</evidence>
<evidence type="ECO:0000259" key="9">
    <source>
        <dbReference type="Pfam" id="PF17727"/>
    </source>
</evidence>
<evidence type="ECO:0000256" key="3">
    <source>
        <dbReference type="ARBA" id="ARBA00022491"/>
    </source>
</evidence>
<keyword evidence="6 7" id="KW-0804">Transcription</keyword>
<dbReference type="Pfam" id="PF05848">
    <property type="entry name" value="CtsR"/>
    <property type="match status" value="1"/>
</dbReference>
<keyword evidence="5 7" id="KW-0238">DNA-binding</keyword>
<evidence type="ECO:0000313" key="10">
    <source>
        <dbReference type="EMBL" id="MBP1855982.1"/>
    </source>
</evidence>
<dbReference type="Pfam" id="PF17727">
    <property type="entry name" value="CtsR_C"/>
    <property type="match status" value="1"/>
</dbReference>
<evidence type="ECO:0000259" key="8">
    <source>
        <dbReference type="Pfam" id="PF05848"/>
    </source>
</evidence>
<name>A0ABS4EDF8_9FIRM</name>
<dbReference type="InterPro" id="IPR040465">
    <property type="entry name" value="CtsR_N"/>
</dbReference>
<proteinExistence type="inferred from homology"/>
<dbReference type="InterPro" id="IPR041908">
    <property type="entry name" value="CtsR_C_sf"/>
</dbReference>
<feature type="domain" description="CtsR C-terminal dimerization" evidence="9">
    <location>
        <begin position="76"/>
        <end position="146"/>
    </location>
</feature>
<dbReference type="Proteomes" id="UP000767291">
    <property type="component" value="Unassembled WGS sequence"/>
</dbReference>
<evidence type="ECO:0000313" key="11">
    <source>
        <dbReference type="Proteomes" id="UP000767291"/>
    </source>
</evidence>
<sequence>MATMTDIIENFIKELMKESNSIQIQRNELASLFSCVPSQINYVLTTRFTLDRGYFVESKQGGGGYVQIAKIQQNKKDYIKDLLNEKIGDQISFKRAKDIVENLKDTELITERESKIILSSIDEKSLIIPICDMKEKVRASILKNLIILLINTGE</sequence>
<dbReference type="InterPro" id="IPR041473">
    <property type="entry name" value="CtsR_C"/>
</dbReference>